<protein>
    <submittedName>
        <fullName evidence="2">Uncharacterized protein</fullName>
    </submittedName>
</protein>
<dbReference type="AlphaFoldDB" id="A0A1E5T096"/>
<dbReference type="Proteomes" id="UP000095552">
    <property type="component" value="Unassembled WGS sequence"/>
</dbReference>
<evidence type="ECO:0000313" key="3">
    <source>
        <dbReference type="Proteomes" id="UP000095552"/>
    </source>
</evidence>
<name>A0A1E5T096_9BACT</name>
<comment type="caution">
    <text evidence="2">The sequence shown here is derived from an EMBL/GenBank/DDBJ whole genome shotgun (WGS) entry which is preliminary data.</text>
</comment>
<dbReference type="InterPro" id="IPR045749">
    <property type="entry name" value="DUF6090"/>
</dbReference>
<dbReference type="RefSeq" id="WP_069836298.1">
    <property type="nucleotide sequence ID" value="NZ_MDGQ01000005.1"/>
</dbReference>
<feature type="transmembrane region" description="Helical" evidence="1">
    <location>
        <begin position="12"/>
        <end position="31"/>
    </location>
</feature>
<sequence>MAKQKISWKQHFIELIVVIIGISIAFTLEGWSDSKKERKLEQNYLNSIKSDLEKDRTDLQLIYDSTNTVLRYVGEVFYFIGTNAPLESYKFHHATSGYLATHFYPKNGTYTSMVNSGDLNLIQDFELRADLSDLYNVEYKELERADRVVQNLSDNHIQPYIISNIEFTRDKSENGILDDAPLKTKKAFNLLGSYYNLLSGRQMAYQKMIAKCDSLIVRIENLK</sequence>
<keyword evidence="3" id="KW-1185">Reference proteome</keyword>
<organism evidence="2 3">
    <name type="scientific">Roseivirga misakiensis</name>
    <dbReference type="NCBI Taxonomy" id="1563681"/>
    <lineage>
        <taxon>Bacteria</taxon>
        <taxon>Pseudomonadati</taxon>
        <taxon>Bacteroidota</taxon>
        <taxon>Cytophagia</taxon>
        <taxon>Cytophagales</taxon>
        <taxon>Roseivirgaceae</taxon>
        <taxon>Roseivirga</taxon>
    </lineage>
</organism>
<evidence type="ECO:0000256" key="1">
    <source>
        <dbReference type="SAM" id="Phobius"/>
    </source>
</evidence>
<evidence type="ECO:0000313" key="2">
    <source>
        <dbReference type="EMBL" id="OEK04793.1"/>
    </source>
</evidence>
<dbReference type="EMBL" id="MDGQ01000005">
    <property type="protein sequence ID" value="OEK04793.1"/>
    <property type="molecule type" value="Genomic_DNA"/>
</dbReference>
<keyword evidence="1" id="KW-0472">Membrane</keyword>
<dbReference type="STRING" id="1563681.BFP71_15215"/>
<accession>A0A1E5T096</accession>
<keyword evidence="1" id="KW-0812">Transmembrane</keyword>
<dbReference type="OrthoDB" id="979705at2"/>
<dbReference type="Pfam" id="PF19578">
    <property type="entry name" value="DUF6090"/>
    <property type="match status" value="1"/>
</dbReference>
<reference evidence="2 3" key="1">
    <citation type="submission" date="2016-08" db="EMBL/GenBank/DDBJ databases">
        <title>Draft genome of Fabibacter sp. strain SK-8.</title>
        <authorList>
            <person name="Wong S.-K."/>
            <person name="Hamasaki K."/>
            <person name="Yoshizawa S."/>
        </authorList>
    </citation>
    <scope>NUCLEOTIDE SEQUENCE [LARGE SCALE GENOMIC DNA]</scope>
    <source>
        <strain evidence="2 3">SK-8</strain>
    </source>
</reference>
<keyword evidence="1" id="KW-1133">Transmembrane helix</keyword>
<proteinExistence type="predicted"/>
<gene>
    <name evidence="2" type="ORF">BFP71_15215</name>
</gene>